<name>A0A0U2W3W0_9BACL</name>
<organism evidence="1 2">
    <name type="scientific">Paenibacillus naphthalenovorans</name>
    <dbReference type="NCBI Taxonomy" id="162209"/>
    <lineage>
        <taxon>Bacteria</taxon>
        <taxon>Bacillati</taxon>
        <taxon>Bacillota</taxon>
        <taxon>Bacilli</taxon>
        <taxon>Bacillales</taxon>
        <taxon>Paenibacillaceae</taxon>
        <taxon>Paenibacillus</taxon>
    </lineage>
</organism>
<dbReference type="STRING" id="162209.IJ22_17190"/>
<proteinExistence type="predicted"/>
<keyword evidence="2" id="KW-1185">Reference proteome</keyword>
<reference evidence="2" key="1">
    <citation type="submission" date="2015-12" db="EMBL/GenBank/DDBJ databases">
        <title>Complete genome sequences of two moderately thermophilic Paenibacillus species.</title>
        <authorList>
            <person name="Butler R.III."/>
            <person name="Wang J."/>
            <person name="Stark B.C."/>
            <person name="Pombert J.-F."/>
        </authorList>
    </citation>
    <scope>NUCLEOTIDE SEQUENCE [LARGE SCALE GENOMIC DNA]</scope>
    <source>
        <strain evidence="2">32O-Y</strain>
    </source>
</reference>
<evidence type="ECO:0000313" key="1">
    <source>
        <dbReference type="EMBL" id="ALS22093.1"/>
    </source>
</evidence>
<reference evidence="1 2" key="2">
    <citation type="journal article" date="2016" name="Genome Announc.">
        <title>Complete Genome Sequences of Two Interactive Moderate Thermophiles, Paenibacillus napthalenovorans 32O-Y and Paenibacillus sp. 32O-W.</title>
        <authorList>
            <person name="Butler R.R.III."/>
            <person name="Wang J."/>
            <person name="Stark B.C."/>
            <person name="Pombert J.F."/>
        </authorList>
    </citation>
    <scope>NUCLEOTIDE SEQUENCE [LARGE SCALE GENOMIC DNA]</scope>
    <source>
        <strain evidence="1 2">32O-Y</strain>
    </source>
</reference>
<sequence length="90" mass="10970">MMEDVTNYIQSRYLMPISDLISKYKLKIYSDGMAYYVIHNNDEIGYWFYHNNGIDFLTTVKYGLQKQTFNDWKAVAEFIEKQIKIYFERR</sequence>
<accession>A0A0U2W3W0</accession>
<dbReference type="EMBL" id="CP013652">
    <property type="protein sequence ID" value="ALS22093.1"/>
    <property type="molecule type" value="Genomic_DNA"/>
</dbReference>
<evidence type="ECO:0000313" key="2">
    <source>
        <dbReference type="Proteomes" id="UP000061660"/>
    </source>
</evidence>
<dbReference type="PATRIC" id="fig|162209.4.peg.1821"/>
<dbReference type="KEGG" id="pnp:IJ22_17190"/>
<gene>
    <name evidence="1" type="ORF">IJ22_17190</name>
</gene>
<dbReference type="AlphaFoldDB" id="A0A0U2W3W0"/>
<protein>
    <submittedName>
        <fullName evidence="1">Uncharacterized protein</fullName>
    </submittedName>
</protein>
<dbReference type="Proteomes" id="UP000061660">
    <property type="component" value="Chromosome"/>
</dbReference>
<dbReference type="RefSeq" id="WP_062408419.1">
    <property type="nucleotide sequence ID" value="NZ_CP013652.1"/>
</dbReference>